<dbReference type="EMBL" id="MHRF01000001">
    <property type="protein sequence ID" value="OHA18768.1"/>
    <property type="molecule type" value="Genomic_DNA"/>
</dbReference>
<feature type="non-terminal residue" evidence="1">
    <location>
        <position position="230"/>
    </location>
</feature>
<organism evidence="1 2">
    <name type="scientific">Candidatus Taylorbacteria bacterium RIFCSPHIGHO2_01_FULL_46_22b</name>
    <dbReference type="NCBI Taxonomy" id="1802301"/>
    <lineage>
        <taxon>Bacteria</taxon>
        <taxon>Candidatus Tayloriibacteriota</taxon>
    </lineage>
</organism>
<dbReference type="Gene3D" id="3.30.428.10">
    <property type="entry name" value="HIT-like"/>
    <property type="match status" value="1"/>
</dbReference>
<comment type="caution">
    <text evidence="1">The sequence shown here is derived from an EMBL/GenBank/DDBJ whole genome shotgun (WGS) entry which is preliminary data.</text>
</comment>
<proteinExistence type="predicted"/>
<evidence type="ECO:0008006" key="3">
    <source>
        <dbReference type="Google" id="ProtNLM"/>
    </source>
</evidence>
<sequence length="230" mass="26563">MGARLTLCPKKTNVSRRKHQPQPEKPKEEIMNLSLLPKLEGLSPRDVFMLLNATTYEQFVDTRAKLQAGICQFCGENPLHHIVAENEHWRAWPNPYPQANHKHHFVIAVKRHIYHFKELTQSERYALSEVQFELVIKFEIEGGVFGMRFGEVQLSLASVLHLHTNLRIPDLRGPASIVFARSYGETLKRIYVLGLFERILRGTPLEALDFDDQKLVREREQWLGHGPAVP</sequence>
<dbReference type="AlphaFoldDB" id="A0A1G2M4I2"/>
<evidence type="ECO:0000313" key="1">
    <source>
        <dbReference type="EMBL" id="OHA18768.1"/>
    </source>
</evidence>
<dbReference type="Proteomes" id="UP000178873">
    <property type="component" value="Unassembled WGS sequence"/>
</dbReference>
<evidence type="ECO:0000313" key="2">
    <source>
        <dbReference type="Proteomes" id="UP000178873"/>
    </source>
</evidence>
<accession>A0A1G2M4I2</accession>
<dbReference type="SUPFAM" id="SSF54197">
    <property type="entry name" value="HIT-like"/>
    <property type="match status" value="1"/>
</dbReference>
<dbReference type="InterPro" id="IPR036265">
    <property type="entry name" value="HIT-like_sf"/>
</dbReference>
<protein>
    <recommendedName>
        <fullName evidence="3">Cwf19-like C-terminal domain-containing protein</fullName>
    </recommendedName>
</protein>
<reference evidence="1 2" key="1">
    <citation type="journal article" date="2016" name="Nat. Commun.">
        <title>Thousands of microbial genomes shed light on interconnected biogeochemical processes in an aquifer system.</title>
        <authorList>
            <person name="Anantharaman K."/>
            <person name="Brown C.T."/>
            <person name="Hug L.A."/>
            <person name="Sharon I."/>
            <person name="Castelle C.J."/>
            <person name="Probst A.J."/>
            <person name="Thomas B.C."/>
            <person name="Singh A."/>
            <person name="Wilkins M.J."/>
            <person name="Karaoz U."/>
            <person name="Brodie E.L."/>
            <person name="Williams K.H."/>
            <person name="Hubbard S.S."/>
            <person name="Banfield J.F."/>
        </authorList>
    </citation>
    <scope>NUCLEOTIDE SEQUENCE [LARGE SCALE GENOMIC DNA]</scope>
</reference>
<name>A0A1G2M4I2_9BACT</name>
<dbReference type="STRING" id="1802301.A2664_04650"/>
<gene>
    <name evidence="1" type="ORF">A2664_04650</name>
</gene>